<dbReference type="EMBL" id="CAJOBQ010006810">
    <property type="protein sequence ID" value="CAF4676302.1"/>
    <property type="molecule type" value="Genomic_DNA"/>
</dbReference>
<protein>
    <submittedName>
        <fullName evidence="1">Uncharacterized protein</fullName>
    </submittedName>
</protein>
<dbReference type="AlphaFoldDB" id="A0A821GYL0"/>
<accession>A0A821GYL0</accession>
<proteinExistence type="predicted"/>
<sequence length="157" mass="17720">MDCESFKYTTPTINMNVIKNFDGTVNEQSILFSILSEWNSRLSLSQLCKTWKKERPSNVEDDNFFLLFNCEGLSTHGADLDIVISSHTPKMTMLTGVGKQISNLRSIPGYYWEFSVGDNSFGGVALLIQHSIKSKVIEKAENFLFLEIQTTNDTAVH</sequence>
<reference evidence="1" key="1">
    <citation type="submission" date="2021-02" db="EMBL/GenBank/DDBJ databases">
        <authorList>
            <person name="Nowell W R."/>
        </authorList>
    </citation>
    <scope>NUCLEOTIDE SEQUENCE</scope>
</reference>
<comment type="caution">
    <text evidence="1">The sequence shown here is derived from an EMBL/GenBank/DDBJ whole genome shotgun (WGS) entry which is preliminary data.</text>
</comment>
<evidence type="ECO:0000313" key="1">
    <source>
        <dbReference type="EMBL" id="CAF4676302.1"/>
    </source>
</evidence>
<evidence type="ECO:0000313" key="2">
    <source>
        <dbReference type="Proteomes" id="UP000663862"/>
    </source>
</evidence>
<organism evidence="1 2">
    <name type="scientific">Rotaria socialis</name>
    <dbReference type="NCBI Taxonomy" id="392032"/>
    <lineage>
        <taxon>Eukaryota</taxon>
        <taxon>Metazoa</taxon>
        <taxon>Spiralia</taxon>
        <taxon>Gnathifera</taxon>
        <taxon>Rotifera</taxon>
        <taxon>Eurotatoria</taxon>
        <taxon>Bdelloidea</taxon>
        <taxon>Philodinida</taxon>
        <taxon>Philodinidae</taxon>
        <taxon>Rotaria</taxon>
    </lineage>
</organism>
<name>A0A821GYL0_9BILA</name>
<dbReference type="Proteomes" id="UP000663862">
    <property type="component" value="Unassembled WGS sequence"/>
</dbReference>
<gene>
    <name evidence="1" type="ORF">TSG867_LOCUS32136</name>
</gene>